<dbReference type="PANTHER" id="PTHR22948:SF4">
    <property type="entry name" value="TUDOR DOMAIN-CONTAINING PROTEIN 1"/>
    <property type="match status" value="1"/>
</dbReference>
<dbReference type="AlphaFoldDB" id="A0A7K8I1M0"/>
<evidence type="ECO:0000313" key="2">
    <source>
        <dbReference type="EMBL" id="NXC62522.1"/>
    </source>
</evidence>
<feature type="domain" description="Tudor" evidence="1">
    <location>
        <begin position="142"/>
        <end position="201"/>
    </location>
</feature>
<proteinExistence type="predicted"/>
<keyword evidence="3" id="KW-1185">Reference proteome</keyword>
<dbReference type="GO" id="GO:0030719">
    <property type="term" value="P:P granule organization"/>
    <property type="evidence" value="ECO:0007669"/>
    <property type="project" value="TreeGrafter"/>
</dbReference>
<sequence>SIKCFFAIYGPKGKGWSEGIASFFSQLMGKHCSVTGVDILQEEVRLSFAVDVVLPDSGKLSENHSKGSEKKIPENEDSPHCANSIAKFVSLSIGDEFSGVVSHIQNPDTFFCQRMQSARQLAELEASLNEYCGQFPSNPSFRPAAGNVCCAQFTEDNLWYRAAVRAYASEDTVLVDYMDYGNSDSLPLTRLRPIIPSLMDLPAQAIRCSLAGVKPPLGTWTSEGISYMKKLVKDKVLAVKVVDKESSGSVVELTDASVTPVVNISSLLIEEGCAAEELKMALPAARVSDVEQANEDTANKGMCKWIELTLNQTLSVIVCTVYNPGEFYCQISNSHELLALNSLNKSLSEYCQKIPPDVFEPENGDPCLINNFFLTFLKIEDGNWYRAVVQNVTSDRTIRVSFVDYGNTEEVPVGNIRQISSSFLKLPFQAIKCWLSGIKPVNSKWNPEATTRFHMCTSGLELQATVTSLSQDGAGVVLTDNSTDCPKIINEILTSEKLAVKEVLQDKNNLPNKSVDQKATSLGHWKSIKLAVDETVSVCVTEVVSPDLFYAVPVPNKGKKKCQKKLFKELTSLEDYCRSCNKQPFQPKLGEACCAQFSGNGNWYRAVVLEASQSAVKVLYGDYGNTETLPLSKVLPITDSYLKLPFQTITCSLAGIEKAEWSPLVLDKLKKLLLKQYVTITVKGINGNVNLVTVEKHFDNGSLNVADKLLKEGLVKSCSAENLHSEHQGNGGETNCCCTELKVQLEKHKQVLLFLLSKFGNPDGFTEMKNLLKQ</sequence>
<feature type="non-terminal residue" evidence="2">
    <location>
        <position position="1"/>
    </location>
</feature>
<dbReference type="InterPro" id="IPR035437">
    <property type="entry name" value="SNase_OB-fold_sf"/>
</dbReference>
<comment type="caution">
    <text evidence="2">The sequence shown here is derived from an EMBL/GenBank/DDBJ whole genome shotgun (WGS) entry which is preliminary data.</text>
</comment>
<dbReference type="Pfam" id="PF00567">
    <property type="entry name" value="TUDOR"/>
    <property type="match status" value="3"/>
</dbReference>
<protein>
    <submittedName>
        <fullName evidence="2">TDRD1 protein</fullName>
    </submittedName>
</protein>
<dbReference type="FunFam" id="2.30.30.140:FF:000018">
    <property type="entry name" value="Serine/threonine-protein kinase 31"/>
    <property type="match status" value="3"/>
</dbReference>
<dbReference type="EMBL" id="VZTH01016301">
    <property type="protein sequence ID" value="NXC62522.1"/>
    <property type="molecule type" value="Genomic_DNA"/>
</dbReference>
<dbReference type="Proteomes" id="UP000557196">
    <property type="component" value="Unassembled WGS sequence"/>
</dbReference>
<dbReference type="GO" id="GO:0034587">
    <property type="term" value="P:piRNA processing"/>
    <property type="evidence" value="ECO:0007669"/>
    <property type="project" value="TreeGrafter"/>
</dbReference>
<dbReference type="Gene3D" id="2.40.50.90">
    <property type="match status" value="3"/>
</dbReference>
<dbReference type="InterPro" id="IPR002999">
    <property type="entry name" value="Tudor"/>
</dbReference>
<gene>
    <name evidence="2" type="primary">Tdrd1</name>
    <name evidence="2" type="ORF">ALERUF_R13272</name>
</gene>
<feature type="domain" description="Tudor" evidence="1">
    <location>
        <begin position="586"/>
        <end position="644"/>
    </location>
</feature>
<accession>A0A7K8I1M0</accession>
<dbReference type="InterPro" id="IPR047377">
    <property type="entry name" value="Tudor_TDRD1_rpt2"/>
</dbReference>
<dbReference type="CDD" id="cd20409">
    <property type="entry name" value="Tudor_TDRD1_rpt2"/>
    <property type="match status" value="1"/>
</dbReference>
<feature type="non-terminal residue" evidence="2">
    <location>
        <position position="774"/>
    </location>
</feature>
<name>A0A7K8I1M0_9CORV</name>
<organism evidence="2 3">
    <name type="scientific">Aleadryas rufinucha</name>
    <name type="common">rufous-naped whistler</name>
    <dbReference type="NCBI Taxonomy" id="461220"/>
    <lineage>
        <taxon>Eukaryota</taxon>
        <taxon>Metazoa</taxon>
        <taxon>Chordata</taxon>
        <taxon>Craniata</taxon>
        <taxon>Vertebrata</taxon>
        <taxon>Euteleostomi</taxon>
        <taxon>Archelosauria</taxon>
        <taxon>Archosauria</taxon>
        <taxon>Dinosauria</taxon>
        <taxon>Saurischia</taxon>
        <taxon>Theropoda</taxon>
        <taxon>Coelurosauria</taxon>
        <taxon>Aves</taxon>
        <taxon>Neognathae</taxon>
        <taxon>Neoaves</taxon>
        <taxon>Telluraves</taxon>
        <taxon>Australaves</taxon>
        <taxon>Passeriformes</taxon>
        <taxon>Corvoidea</taxon>
        <taxon>Pachycephalidae</taxon>
        <taxon>Aleadryas</taxon>
    </lineage>
</organism>
<dbReference type="SUPFAM" id="SSF63748">
    <property type="entry name" value="Tudor/PWWP/MBT"/>
    <property type="match status" value="3"/>
</dbReference>
<dbReference type="InterPro" id="IPR050621">
    <property type="entry name" value="Tudor_domain_containing"/>
</dbReference>
<dbReference type="PANTHER" id="PTHR22948">
    <property type="entry name" value="TUDOR DOMAIN CONTAINING PROTEIN"/>
    <property type="match status" value="1"/>
</dbReference>
<dbReference type="SMART" id="SM00333">
    <property type="entry name" value="TUDOR"/>
    <property type="match status" value="3"/>
</dbReference>
<dbReference type="GO" id="GO:0043186">
    <property type="term" value="C:P granule"/>
    <property type="evidence" value="ECO:0007669"/>
    <property type="project" value="TreeGrafter"/>
</dbReference>
<evidence type="ECO:0000259" key="1">
    <source>
        <dbReference type="PROSITE" id="PS50304"/>
    </source>
</evidence>
<reference evidence="2 3" key="1">
    <citation type="submission" date="2019-09" db="EMBL/GenBank/DDBJ databases">
        <title>Bird 10,000 Genomes (B10K) Project - Family phase.</title>
        <authorList>
            <person name="Zhang G."/>
        </authorList>
    </citation>
    <scope>NUCLEOTIDE SEQUENCE [LARGE SCALE GENOMIC DNA]</scope>
    <source>
        <strain evidence="2">B10K-DU-029-36</strain>
        <tissue evidence="2">Muscle</tissue>
    </source>
</reference>
<feature type="domain" description="Tudor" evidence="1">
    <location>
        <begin position="360"/>
        <end position="426"/>
    </location>
</feature>
<dbReference type="GO" id="GO:0007283">
    <property type="term" value="P:spermatogenesis"/>
    <property type="evidence" value="ECO:0007669"/>
    <property type="project" value="TreeGrafter"/>
</dbReference>
<evidence type="ECO:0000313" key="3">
    <source>
        <dbReference type="Proteomes" id="UP000557196"/>
    </source>
</evidence>
<dbReference type="Gene3D" id="2.30.30.140">
    <property type="match status" value="3"/>
</dbReference>
<dbReference type="PROSITE" id="PS50304">
    <property type="entry name" value="TUDOR"/>
    <property type="match status" value="3"/>
</dbReference>